<dbReference type="AlphaFoldDB" id="A0A6L3Y7F5"/>
<reference evidence="2 3" key="1">
    <citation type="submission" date="2019-09" db="EMBL/GenBank/DDBJ databases">
        <title>Taxonomic organization of the family Brucellaceae based on a phylogenomic approach.</title>
        <authorList>
            <person name="Leclercq S."/>
            <person name="Cloeckaert A."/>
            <person name="Zygmunt M.S."/>
        </authorList>
    </citation>
    <scope>NUCLEOTIDE SEQUENCE [LARGE SCALE GENOMIC DNA]</scope>
    <source>
        <strain evidence="2 3">WS1830</strain>
    </source>
</reference>
<dbReference type="EMBL" id="WBVX01000030">
    <property type="protein sequence ID" value="KAB2679825.1"/>
    <property type="molecule type" value="Genomic_DNA"/>
</dbReference>
<dbReference type="SUPFAM" id="SSF46689">
    <property type="entry name" value="Homeodomain-like"/>
    <property type="match status" value="1"/>
</dbReference>
<protein>
    <submittedName>
        <fullName evidence="2">MerR family transcriptional regulator</fullName>
    </submittedName>
</protein>
<accession>A0A6L3Y7F5</accession>
<evidence type="ECO:0000313" key="3">
    <source>
        <dbReference type="Proteomes" id="UP000481643"/>
    </source>
</evidence>
<evidence type="ECO:0000313" key="2">
    <source>
        <dbReference type="EMBL" id="KAB2679825.1"/>
    </source>
</evidence>
<comment type="caution">
    <text evidence="2">The sequence shown here is derived from an EMBL/GenBank/DDBJ whole genome shotgun (WGS) entry which is preliminary data.</text>
</comment>
<sequence length="302" mass="33170">MSGSRGGRTRRTDPDPTPPSIGSFSGPITGAGERDCGISVSVNFYRGIPPPFEWNRNHMAKGYSDELRQQVIAFIEEGHTVRQAAEKFNVSPSFAAKSHKKHVDQVAQPLFPEQEPVEDDEKPENDAEITAADLAEILGVSKRAISDYVERGIIVKTGRNRFDLRKSVQLYCEHLRGIAAGRGGDNVDTLATERARLAREQADQAALRNAAMRKELVPIAEVRNEWVSIARRVRNVMMAVPSRCRQMLPHLTTFDVDLIDEEIRTALTELGEKDDDDGSGDLAAGSMGSPDAATETEALGMD</sequence>
<proteinExistence type="predicted"/>
<feature type="region of interest" description="Disordered" evidence="1">
    <location>
        <begin position="269"/>
        <end position="302"/>
    </location>
</feature>
<organism evidence="2 3">
    <name type="scientific">Brucella tritici</name>
    <dbReference type="NCBI Taxonomy" id="94626"/>
    <lineage>
        <taxon>Bacteria</taxon>
        <taxon>Pseudomonadati</taxon>
        <taxon>Pseudomonadota</taxon>
        <taxon>Alphaproteobacteria</taxon>
        <taxon>Hyphomicrobiales</taxon>
        <taxon>Brucellaceae</taxon>
        <taxon>Brucella/Ochrobactrum group</taxon>
        <taxon>Brucella</taxon>
    </lineage>
</organism>
<feature type="region of interest" description="Disordered" evidence="1">
    <location>
        <begin position="1"/>
        <end position="32"/>
    </location>
</feature>
<dbReference type="Proteomes" id="UP000481643">
    <property type="component" value="Unassembled WGS sequence"/>
</dbReference>
<dbReference type="InterPro" id="IPR009057">
    <property type="entry name" value="Homeodomain-like_sf"/>
</dbReference>
<name>A0A6L3Y7F5_9HYPH</name>
<evidence type="ECO:0000256" key="1">
    <source>
        <dbReference type="SAM" id="MobiDB-lite"/>
    </source>
</evidence>
<gene>
    <name evidence="2" type="ORF">F9L08_22100</name>
</gene>